<keyword evidence="3" id="KW-1185">Reference proteome</keyword>
<accession>A0ABR1SC36</accession>
<comment type="caution">
    <text evidence="2">The sequence shown here is derived from an EMBL/GenBank/DDBJ whole genome shotgun (WGS) entry which is preliminary data.</text>
</comment>
<proteinExistence type="predicted"/>
<feature type="compositionally biased region" description="Basic and acidic residues" evidence="1">
    <location>
        <begin position="75"/>
        <end position="86"/>
    </location>
</feature>
<evidence type="ECO:0000313" key="3">
    <source>
        <dbReference type="Proteomes" id="UP001396898"/>
    </source>
</evidence>
<evidence type="ECO:0000313" key="2">
    <source>
        <dbReference type="EMBL" id="KAK8029393.1"/>
    </source>
</evidence>
<organism evidence="2 3">
    <name type="scientific">Apiospora marii</name>
    <dbReference type="NCBI Taxonomy" id="335849"/>
    <lineage>
        <taxon>Eukaryota</taxon>
        <taxon>Fungi</taxon>
        <taxon>Dikarya</taxon>
        <taxon>Ascomycota</taxon>
        <taxon>Pezizomycotina</taxon>
        <taxon>Sordariomycetes</taxon>
        <taxon>Xylariomycetidae</taxon>
        <taxon>Amphisphaeriales</taxon>
        <taxon>Apiosporaceae</taxon>
        <taxon>Apiospora</taxon>
    </lineage>
</organism>
<gene>
    <name evidence="2" type="ORF">PG991_006449</name>
</gene>
<feature type="region of interest" description="Disordered" evidence="1">
    <location>
        <begin position="59"/>
        <end position="129"/>
    </location>
</feature>
<evidence type="ECO:0008006" key="4">
    <source>
        <dbReference type="Google" id="ProtNLM"/>
    </source>
</evidence>
<dbReference type="Proteomes" id="UP001396898">
    <property type="component" value="Unassembled WGS sequence"/>
</dbReference>
<reference evidence="2 3" key="1">
    <citation type="submission" date="2023-01" db="EMBL/GenBank/DDBJ databases">
        <title>Analysis of 21 Apiospora genomes using comparative genomics revels a genus with tremendous synthesis potential of carbohydrate active enzymes and secondary metabolites.</title>
        <authorList>
            <person name="Sorensen T."/>
        </authorList>
    </citation>
    <scope>NUCLEOTIDE SEQUENCE [LARGE SCALE GENOMIC DNA]</scope>
    <source>
        <strain evidence="2 3">CBS 20057</strain>
    </source>
</reference>
<evidence type="ECO:0000256" key="1">
    <source>
        <dbReference type="SAM" id="MobiDB-lite"/>
    </source>
</evidence>
<protein>
    <recommendedName>
        <fullName evidence="4">DNA replication complex GINS protein PSF3</fullName>
    </recommendedName>
</protein>
<sequence length="129" mass="14309">MGPHHRVPVWMTELLTEGADRGSERAVTTGQWVVLGDVLYEKVLHDELGFMMWMRSRQRHLKKKQDRTGTSGVEGTEKGDGEESVRQRAGKGSPEMECSTEGAALGLASHDREEETGVPRWGKTVAMMG</sequence>
<dbReference type="EMBL" id="JAQQWI010000007">
    <property type="protein sequence ID" value="KAK8029393.1"/>
    <property type="molecule type" value="Genomic_DNA"/>
</dbReference>
<name>A0ABR1SC36_9PEZI</name>